<reference evidence="10" key="1">
    <citation type="journal article" date="2020" name="Nature">
        <title>Giant virus diversity and host interactions through global metagenomics.</title>
        <authorList>
            <person name="Schulz F."/>
            <person name="Roux S."/>
            <person name="Paez-Espino D."/>
            <person name="Jungbluth S."/>
            <person name="Walsh D.A."/>
            <person name="Denef V.J."/>
            <person name="McMahon K.D."/>
            <person name="Konstantinidis K.T."/>
            <person name="Eloe-Fadrosh E.A."/>
            <person name="Kyrpides N.C."/>
            <person name="Woyke T."/>
        </authorList>
    </citation>
    <scope>NUCLEOTIDE SEQUENCE</scope>
    <source>
        <strain evidence="10">GVMAG-S-3300013006-138</strain>
    </source>
</reference>
<dbReference type="GO" id="GO:0006397">
    <property type="term" value="P:mRNA processing"/>
    <property type="evidence" value="ECO:0007669"/>
    <property type="project" value="UniProtKB-KW"/>
</dbReference>
<evidence type="ECO:0000256" key="5">
    <source>
        <dbReference type="ARBA" id="ARBA00022840"/>
    </source>
</evidence>
<dbReference type="GO" id="GO:0044423">
    <property type="term" value="C:virion component"/>
    <property type="evidence" value="ECO:0007669"/>
    <property type="project" value="UniProtKB-KW"/>
</dbReference>
<evidence type="ECO:0000256" key="1">
    <source>
        <dbReference type="ARBA" id="ARBA00004328"/>
    </source>
</evidence>
<evidence type="ECO:0000256" key="4">
    <source>
        <dbReference type="ARBA" id="ARBA00022741"/>
    </source>
</evidence>
<feature type="region of interest" description="Disordered" evidence="8">
    <location>
        <begin position="416"/>
        <end position="439"/>
    </location>
</feature>
<name>A0A6C0KNV4_9ZZZZ</name>
<evidence type="ECO:0000313" key="10">
    <source>
        <dbReference type="EMBL" id="QHU18417.1"/>
    </source>
</evidence>
<keyword evidence="7" id="KW-0804">Transcription</keyword>
<dbReference type="EMBL" id="MN740930">
    <property type="protein sequence ID" value="QHU18417.1"/>
    <property type="molecule type" value="Genomic_DNA"/>
</dbReference>
<dbReference type="GO" id="GO:0005524">
    <property type="term" value="F:ATP binding"/>
    <property type="evidence" value="ECO:0007669"/>
    <property type="project" value="UniProtKB-KW"/>
</dbReference>
<organism evidence="10">
    <name type="scientific">viral metagenome</name>
    <dbReference type="NCBI Taxonomy" id="1070528"/>
    <lineage>
        <taxon>unclassified sequences</taxon>
        <taxon>metagenomes</taxon>
        <taxon>organismal metagenomes</taxon>
    </lineage>
</organism>
<comment type="subcellular location">
    <subcellularLocation>
        <location evidence="1">Virion</location>
    </subcellularLocation>
</comment>
<evidence type="ECO:0000256" key="6">
    <source>
        <dbReference type="ARBA" id="ARBA00022844"/>
    </source>
</evidence>
<dbReference type="Pfam" id="PF19244">
    <property type="entry name" value="Poly_A_pol_cat"/>
    <property type="match status" value="1"/>
</dbReference>
<proteinExistence type="predicted"/>
<keyword evidence="4" id="KW-0547">Nucleotide-binding</keyword>
<protein>
    <recommendedName>
        <fullName evidence="9">Poly(A) polymerase catalytic subunit domain-containing protein</fullName>
    </recommendedName>
</protein>
<keyword evidence="2" id="KW-0507">mRNA processing</keyword>
<dbReference type="InterPro" id="IPR045355">
    <property type="entry name" value="PolyA_pol_cat_su"/>
</dbReference>
<feature type="compositionally biased region" description="Basic residues" evidence="8">
    <location>
        <begin position="418"/>
        <end position="431"/>
    </location>
</feature>
<evidence type="ECO:0000256" key="7">
    <source>
        <dbReference type="ARBA" id="ARBA00023163"/>
    </source>
</evidence>
<keyword evidence="3" id="KW-0808">Transferase</keyword>
<accession>A0A6C0KNV4</accession>
<dbReference type="AlphaFoldDB" id="A0A6C0KNV4"/>
<dbReference type="GO" id="GO:0016740">
    <property type="term" value="F:transferase activity"/>
    <property type="evidence" value="ECO:0007669"/>
    <property type="project" value="UniProtKB-KW"/>
</dbReference>
<keyword evidence="5" id="KW-0067">ATP-binding</keyword>
<evidence type="ECO:0000256" key="3">
    <source>
        <dbReference type="ARBA" id="ARBA00022679"/>
    </source>
</evidence>
<sequence>MEEDSREIMSPLLEKPLIQKQFEYLEKVVEEAQKRVDYTVAHDSDLLKAISVVERFLRKRHRVCYGGQAINALLPKQRQFYDQNLTVPDYDFFSPSVDADVDELIATLEKEGFTDVSKRGGVHEGTMKIYVNYIAVADISEMHPQLFRIIQKRAKVINGIYYCDPDFLRMLMYLELSRPRGEVSRWKKVYERLILLNESFPSSPCEEEIITESIPREDRAIVLDFCVKHKRVVVAPEFIELYEKQQGKKHFETLVKRGGPVLFFSHQASVDADDIKDMLSKDLGPIKIHKHAALTDQLFSYYAVKRVRDSMPIALIFQEDACHSYTVLRLDEGAEIRLATPDLYLHLYYSLLLFGKKEKAFFQTPIECLINKLYTVLKIARTKPTSFLPAFGLRCSGRQKGISTLLRERVERAEVAKNKAKTNSKTRKIRKGLLQDQSS</sequence>
<evidence type="ECO:0000256" key="8">
    <source>
        <dbReference type="SAM" id="MobiDB-lite"/>
    </source>
</evidence>
<evidence type="ECO:0000259" key="9">
    <source>
        <dbReference type="Pfam" id="PF19244"/>
    </source>
</evidence>
<feature type="domain" description="Poly(A) polymerase catalytic subunit" evidence="9">
    <location>
        <begin position="52"/>
        <end position="179"/>
    </location>
</feature>
<evidence type="ECO:0000256" key="2">
    <source>
        <dbReference type="ARBA" id="ARBA00022664"/>
    </source>
</evidence>
<keyword evidence="6" id="KW-0946">Virion</keyword>